<gene>
    <name evidence="2" type="ORF">PNOK_0361500</name>
</gene>
<dbReference type="OrthoDB" id="3217075at2759"/>
<feature type="region of interest" description="Disordered" evidence="1">
    <location>
        <begin position="65"/>
        <end position="125"/>
    </location>
</feature>
<organism evidence="2 3">
    <name type="scientific">Pyrrhoderma noxium</name>
    <dbReference type="NCBI Taxonomy" id="2282107"/>
    <lineage>
        <taxon>Eukaryota</taxon>
        <taxon>Fungi</taxon>
        <taxon>Dikarya</taxon>
        <taxon>Basidiomycota</taxon>
        <taxon>Agaricomycotina</taxon>
        <taxon>Agaricomycetes</taxon>
        <taxon>Hymenochaetales</taxon>
        <taxon>Hymenochaetaceae</taxon>
        <taxon>Pyrrhoderma</taxon>
    </lineage>
</organism>
<dbReference type="EMBL" id="NBII01000003">
    <property type="protein sequence ID" value="PAV20988.1"/>
    <property type="molecule type" value="Genomic_DNA"/>
</dbReference>
<accession>A0A286UN24</accession>
<dbReference type="AlphaFoldDB" id="A0A286UN24"/>
<sequence length="216" mass="23751">MAVEFATVSNNALIPATTQFQQHEMSMQLLNKLLIFYQQRRGWVQRSRASLELAYVQGPLLVAPSMGGPSGSQSDSDGSAPTDCSSESTTNEPTPAGSFGGNSSDEAVVKEEEDEDSHLTDRSQNLTPLTLRAKYAARAPSSRWLKRKQSFKLRLGPFSNQLTTRPPPRSTGPDPSAQLLELFGDLLESRMEINGVIIVLYQKLSHFLTVYSFVIA</sequence>
<feature type="compositionally biased region" description="Polar residues" evidence="1">
    <location>
        <begin position="82"/>
        <end position="93"/>
    </location>
</feature>
<evidence type="ECO:0000313" key="2">
    <source>
        <dbReference type="EMBL" id="PAV20988.1"/>
    </source>
</evidence>
<keyword evidence="3" id="KW-1185">Reference proteome</keyword>
<comment type="caution">
    <text evidence="2">The sequence shown here is derived from an EMBL/GenBank/DDBJ whole genome shotgun (WGS) entry which is preliminary data.</text>
</comment>
<name>A0A286UN24_9AGAM</name>
<proteinExistence type="predicted"/>
<evidence type="ECO:0000256" key="1">
    <source>
        <dbReference type="SAM" id="MobiDB-lite"/>
    </source>
</evidence>
<feature type="compositionally biased region" description="Low complexity" evidence="1">
    <location>
        <begin position="65"/>
        <end position="79"/>
    </location>
</feature>
<dbReference type="Proteomes" id="UP000217199">
    <property type="component" value="Unassembled WGS sequence"/>
</dbReference>
<reference evidence="2 3" key="1">
    <citation type="journal article" date="2017" name="Mol. Ecol.">
        <title>Comparative and population genomic landscape of Phellinus noxius: A hypervariable fungus causing root rot in trees.</title>
        <authorList>
            <person name="Chung C.L."/>
            <person name="Lee T.J."/>
            <person name="Akiba M."/>
            <person name="Lee H.H."/>
            <person name="Kuo T.H."/>
            <person name="Liu D."/>
            <person name="Ke H.M."/>
            <person name="Yokoi T."/>
            <person name="Roa M.B."/>
            <person name="Lu M.J."/>
            <person name="Chang Y.Y."/>
            <person name="Ann P.J."/>
            <person name="Tsai J.N."/>
            <person name="Chen C.Y."/>
            <person name="Tzean S.S."/>
            <person name="Ota Y."/>
            <person name="Hattori T."/>
            <person name="Sahashi N."/>
            <person name="Liou R.F."/>
            <person name="Kikuchi T."/>
            <person name="Tsai I.J."/>
        </authorList>
    </citation>
    <scope>NUCLEOTIDE SEQUENCE [LARGE SCALE GENOMIC DNA]</scope>
    <source>
        <strain evidence="2 3">FFPRI411160</strain>
    </source>
</reference>
<dbReference type="InParanoid" id="A0A286UN24"/>
<protein>
    <submittedName>
        <fullName evidence="2">Uncharacterized protein</fullName>
    </submittedName>
</protein>
<evidence type="ECO:0000313" key="3">
    <source>
        <dbReference type="Proteomes" id="UP000217199"/>
    </source>
</evidence>